<dbReference type="AlphaFoldDB" id="A0A811P5L7"/>
<protein>
    <submittedName>
        <fullName evidence="1">Uncharacterized protein</fullName>
    </submittedName>
</protein>
<proteinExistence type="predicted"/>
<evidence type="ECO:0000313" key="2">
    <source>
        <dbReference type="Proteomes" id="UP000604825"/>
    </source>
</evidence>
<dbReference type="EMBL" id="CAJGYO010000006">
    <property type="protein sequence ID" value="CAD6237905.1"/>
    <property type="molecule type" value="Genomic_DNA"/>
</dbReference>
<reference evidence="1" key="1">
    <citation type="submission" date="2020-10" db="EMBL/GenBank/DDBJ databases">
        <authorList>
            <person name="Han B."/>
            <person name="Lu T."/>
            <person name="Zhao Q."/>
            <person name="Huang X."/>
            <person name="Zhao Y."/>
        </authorList>
    </citation>
    <scope>NUCLEOTIDE SEQUENCE</scope>
</reference>
<gene>
    <name evidence="1" type="ORF">NCGR_LOCUS25305</name>
</gene>
<name>A0A811P5L7_9POAL</name>
<sequence>MGKEIFNKDPIFPHSNKKEPAVCSKLVELTPPVLAALADPKSAKPTSASAEPIFLGLGAIGVSPVDSVPIVVDMVPAGVEKLSRGRDLAGFESLEEALFPFL</sequence>
<organism evidence="1 2">
    <name type="scientific">Miscanthus lutarioriparius</name>
    <dbReference type="NCBI Taxonomy" id="422564"/>
    <lineage>
        <taxon>Eukaryota</taxon>
        <taxon>Viridiplantae</taxon>
        <taxon>Streptophyta</taxon>
        <taxon>Embryophyta</taxon>
        <taxon>Tracheophyta</taxon>
        <taxon>Spermatophyta</taxon>
        <taxon>Magnoliopsida</taxon>
        <taxon>Liliopsida</taxon>
        <taxon>Poales</taxon>
        <taxon>Poaceae</taxon>
        <taxon>PACMAD clade</taxon>
        <taxon>Panicoideae</taxon>
        <taxon>Andropogonodae</taxon>
        <taxon>Andropogoneae</taxon>
        <taxon>Saccharinae</taxon>
        <taxon>Miscanthus</taxon>
    </lineage>
</organism>
<evidence type="ECO:0000313" key="1">
    <source>
        <dbReference type="EMBL" id="CAD6237905.1"/>
    </source>
</evidence>
<dbReference type="Proteomes" id="UP000604825">
    <property type="component" value="Unassembled WGS sequence"/>
</dbReference>
<comment type="caution">
    <text evidence="1">The sequence shown here is derived from an EMBL/GenBank/DDBJ whole genome shotgun (WGS) entry which is preliminary data.</text>
</comment>
<keyword evidence="2" id="KW-1185">Reference proteome</keyword>
<accession>A0A811P5L7</accession>